<evidence type="ECO:0000256" key="3">
    <source>
        <dbReference type="ARBA" id="ARBA00022989"/>
    </source>
</evidence>
<dbReference type="Gene3D" id="1.20.120.1630">
    <property type="match status" value="1"/>
</dbReference>
<dbReference type="InterPro" id="IPR007318">
    <property type="entry name" value="Phopholipid_MeTrfase"/>
</dbReference>
<feature type="transmembrane region" description="Helical" evidence="5">
    <location>
        <begin position="99"/>
        <end position="118"/>
    </location>
</feature>
<dbReference type="InterPro" id="IPR052527">
    <property type="entry name" value="Metal_cation-efflux_comp"/>
</dbReference>
<dbReference type="GO" id="GO:0008168">
    <property type="term" value="F:methyltransferase activity"/>
    <property type="evidence" value="ECO:0007669"/>
    <property type="project" value="UniProtKB-KW"/>
</dbReference>
<keyword evidence="6" id="KW-0808">Transferase</keyword>
<comment type="subcellular location">
    <subcellularLocation>
        <location evidence="1">Endomembrane system</location>
        <topology evidence="1">Multi-pass membrane protein</topology>
    </subcellularLocation>
</comment>
<dbReference type="Pfam" id="PF04191">
    <property type="entry name" value="PEMT"/>
    <property type="match status" value="1"/>
</dbReference>
<keyword evidence="4 5" id="KW-0472">Membrane</keyword>
<keyword evidence="7" id="KW-1185">Reference proteome</keyword>
<evidence type="ECO:0000256" key="2">
    <source>
        <dbReference type="ARBA" id="ARBA00022692"/>
    </source>
</evidence>
<dbReference type="EMBL" id="FZOY01000009">
    <property type="protein sequence ID" value="SNT26105.1"/>
    <property type="molecule type" value="Genomic_DNA"/>
</dbReference>
<dbReference type="PANTHER" id="PTHR43847">
    <property type="entry name" value="BLL3993 PROTEIN"/>
    <property type="match status" value="1"/>
</dbReference>
<keyword evidence="2 5" id="KW-0812">Transmembrane</keyword>
<feature type="transmembrane region" description="Helical" evidence="5">
    <location>
        <begin position="189"/>
        <end position="217"/>
    </location>
</feature>
<protein>
    <submittedName>
        <fullName evidence="6">Protein-S-isoprenylcysteine O-methyltransferase Ste14</fullName>
    </submittedName>
</protein>
<dbReference type="Proteomes" id="UP000198426">
    <property type="component" value="Unassembled WGS sequence"/>
</dbReference>
<gene>
    <name evidence="6" type="ORF">SAMN05421757_1091</name>
</gene>
<keyword evidence="3 5" id="KW-1133">Transmembrane helix</keyword>
<keyword evidence="6" id="KW-0489">Methyltransferase</keyword>
<proteinExistence type="predicted"/>
<evidence type="ECO:0000256" key="5">
    <source>
        <dbReference type="SAM" id="Phobius"/>
    </source>
</evidence>
<accession>A0A239L722</accession>
<dbReference type="GO" id="GO:0032259">
    <property type="term" value="P:methylation"/>
    <property type="evidence" value="ECO:0007669"/>
    <property type="project" value="UniProtKB-KW"/>
</dbReference>
<reference evidence="6 7" key="1">
    <citation type="submission" date="2017-06" db="EMBL/GenBank/DDBJ databases">
        <authorList>
            <person name="Kim H.J."/>
            <person name="Triplett B.A."/>
        </authorList>
    </citation>
    <scope>NUCLEOTIDE SEQUENCE [LARGE SCALE GENOMIC DNA]</scope>
    <source>
        <strain evidence="6 7">DSM 29339</strain>
    </source>
</reference>
<name>A0A239L722_9RHOB</name>
<dbReference type="AlphaFoldDB" id="A0A239L722"/>
<feature type="transmembrane region" description="Helical" evidence="5">
    <location>
        <begin position="130"/>
        <end position="151"/>
    </location>
</feature>
<organism evidence="6 7">
    <name type="scientific">Tropicimonas sediminicola</name>
    <dbReference type="NCBI Taxonomy" id="1031541"/>
    <lineage>
        <taxon>Bacteria</taxon>
        <taxon>Pseudomonadati</taxon>
        <taxon>Pseudomonadota</taxon>
        <taxon>Alphaproteobacteria</taxon>
        <taxon>Rhodobacterales</taxon>
        <taxon>Roseobacteraceae</taxon>
        <taxon>Tropicimonas</taxon>
    </lineage>
</organism>
<evidence type="ECO:0000256" key="4">
    <source>
        <dbReference type="ARBA" id="ARBA00023136"/>
    </source>
</evidence>
<dbReference type="GO" id="GO:0012505">
    <property type="term" value="C:endomembrane system"/>
    <property type="evidence" value="ECO:0007669"/>
    <property type="project" value="UniProtKB-SubCell"/>
</dbReference>
<evidence type="ECO:0000313" key="6">
    <source>
        <dbReference type="EMBL" id="SNT26105.1"/>
    </source>
</evidence>
<evidence type="ECO:0000313" key="7">
    <source>
        <dbReference type="Proteomes" id="UP000198426"/>
    </source>
</evidence>
<evidence type="ECO:0000256" key="1">
    <source>
        <dbReference type="ARBA" id="ARBA00004127"/>
    </source>
</evidence>
<feature type="transmembrane region" description="Helical" evidence="5">
    <location>
        <begin position="53"/>
        <end position="73"/>
    </location>
</feature>
<dbReference type="PANTHER" id="PTHR43847:SF1">
    <property type="entry name" value="BLL3993 PROTEIN"/>
    <property type="match status" value="1"/>
</dbReference>
<sequence>MLKADLPGCYMTSKSGPEWPVPKGSLGQWIKLVLAYLLVPLLLLICSGDPGWLQAWFFAVLIIGFGIGGRLWAEQRHPGLIAERQSSENLQNAKSWDKVLAPLLAVSISYPMVIVAGLDHRHSWSPDFLPWLNLFGFMLIALGYAFAAWAIEENRFFYSVVVIRIDRGHVVCESGPYRIVRHPGYAGNIIALFGIVLALGSLWTLLPATVALVVSVLRTALEDRTLQEELPGYRDYALRVRYRLVPGLY</sequence>